<dbReference type="EMBL" id="CCRF01000039">
    <property type="protein sequence ID" value="CEE00980.1"/>
    <property type="molecule type" value="Genomic_DNA"/>
</dbReference>
<evidence type="ECO:0000256" key="5">
    <source>
        <dbReference type="PIRSR" id="PIRSR000097-2"/>
    </source>
</evidence>
<keyword evidence="11" id="KW-1185">Reference proteome</keyword>
<dbReference type="Proteomes" id="UP000040576">
    <property type="component" value="Unassembled WGS sequence"/>
</dbReference>
<dbReference type="PROSITE" id="PS00798">
    <property type="entry name" value="ALDOKETO_REDUCTASE_1"/>
    <property type="match status" value="1"/>
</dbReference>
<dbReference type="RefSeq" id="WP_034768982.1">
    <property type="nucleotide sequence ID" value="NZ_CCRF01000039.1"/>
</dbReference>
<keyword evidence="3 8" id="KW-0560">Oxidoreductase</keyword>
<dbReference type="EMBL" id="JXLU01000020">
    <property type="protein sequence ID" value="KIO73851.1"/>
    <property type="molecule type" value="Genomic_DNA"/>
</dbReference>
<dbReference type="InterPro" id="IPR018170">
    <property type="entry name" value="Aldo/ket_reductase_CS"/>
</dbReference>
<evidence type="ECO:0000256" key="1">
    <source>
        <dbReference type="ARBA" id="ARBA00007905"/>
    </source>
</evidence>
<dbReference type="InterPro" id="IPR020471">
    <property type="entry name" value="AKR"/>
</dbReference>
<evidence type="ECO:0000256" key="3">
    <source>
        <dbReference type="ARBA" id="ARBA00023002"/>
    </source>
</evidence>
<evidence type="ECO:0000313" key="8">
    <source>
        <dbReference type="EMBL" id="CEE00980.1"/>
    </source>
</evidence>
<evidence type="ECO:0000256" key="2">
    <source>
        <dbReference type="ARBA" id="ARBA00022857"/>
    </source>
</evidence>
<dbReference type="InterPro" id="IPR044500">
    <property type="entry name" value="AKR5G"/>
</dbReference>
<dbReference type="InterPro" id="IPR036812">
    <property type="entry name" value="NAD(P)_OxRdtase_dom_sf"/>
</dbReference>
<dbReference type="SUPFAM" id="SSF51430">
    <property type="entry name" value="NAD(P)-linked oxidoreductase"/>
    <property type="match status" value="1"/>
</dbReference>
<comment type="similarity">
    <text evidence="1">Belongs to the aldo/keto reductase family.</text>
</comment>
<sequence>MSKSLQGTTTLHNGVKMPYFGLGVYKVKDGKEVINTVKTALEVGYRAIDTAALYDNEEGVGQAIKESGIPREELFITTKVWNTDQGYDKTLKAFEISMKKLGLDYLDLYLIHWPGKDKYVDTWRALEKLYKDGRVRAIGVSNFKIHHLQTLMEQSEEKPVINQVELHPYLSQKDLLSFCKKQQIAVEAWGPLGRGRLLNDPTLIEIGQKYGKTAAQVTLRWHLQNDVIVIPKSVTPSRIKENADIFDFELTAEDMERIDALNKNERTGKDPDQFLF</sequence>
<evidence type="ECO:0000313" key="11">
    <source>
        <dbReference type="Proteomes" id="UP000040576"/>
    </source>
</evidence>
<dbReference type="Proteomes" id="UP000032076">
    <property type="component" value="Unassembled WGS sequence"/>
</dbReference>
<evidence type="ECO:0000313" key="9">
    <source>
        <dbReference type="EMBL" id="KIO73851.1"/>
    </source>
</evidence>
<proteinExistence type="inferred from homology"/>
<keyword evidence="2" id="KW-0521">NADP</keyword>
<dbReference type="PIRSF" id="PIRSF000097">
    <property type="entry name" value="AKR"/>
    <property type="match status" value="1"/>
</dbReference>
<feature type="binding site" evidence="5">
    <location>
        <position position="112"/>
    </location>
    <ligand>
        <name>substrate</name>
    </ligand>
</feature>
<evidence type="ECO:0000313" key="10">
    <source>
        <dbReference type="Proteomes" id="UP000032076"/>
    </source>
</evidence>
<feature type="site" description="Lowers pKa of active site Tyr" evidence="6">
    <location>
        <position position="79"/>
    </location>
</feature>
<dbReference type="Pfam" id="PF00248">
    <property type="entry name" value="Aldo_ket_red"/>
    <property type="match status" value="1"/>
</dbReference>
<accession>A0A090IZL4</accession>
<reference evidence="9 10" key="2">
    <citation type="submission" date="2015-01" db="EMBL/GenBank/DDBJ databases">
        <title>Draft Genome Sequences of Four Bacillus thermoamylovorans Strains, Isolated From Food Products.</title>
        <authorList>
            <person name="Krawcyk A.O."/>
            <person name="Berendsen E.M."/>
            <person name="Eijlander R.T."/>
            <person name="de Jong A."/>
            <person name="Wells-Bennik M."/>
            <person name="Kuipers O.P."/>
        </authorList>
    </citation>
    <scope>NUCLEOTIDE SEQUENCE [LARGE SCALE GENOMIC DNA]</scope>
    <source>
        <strain evidence="9 10">B4167</strain>
    </source>
</reference>
<dbReference type="PANTHER" id="PTHR43827:SF3">
    <property type="entry name" value="NADP-DEPENDENT OXIDOREDUCTASE DOMAIN-CONTAINING PROTEIN"/>
    <property type="match status" value="1"/>
</dbReference>
<organism evidence="8 11">
    <name type="scientific">Caldibacillus thermoamylovorans</name>
    <dbReference type="NCBI Taxonomy" id="35841"/>
    <lineage>
        <taxon>Bacteria</taxon>
        <taxon>Bacillati</taxon>
        <taxon>Bacillota</taxon>
        <taxon>Bacilli</taxon>
        <taxon>Bacillales</taxon>
        <taxon>Bacillaceae</taxon>
        <taxon>Caldibacillus</taxon>
    </lineage>
</organism>
<dbReference type="EC" id="1.1.1.-" evidence="8"/>
<dbReference type="PRINTS" id="PR00069">
    <property type="entry name" value="ALDKETRDTASE"/>
</dbReference>
<dbReference type="InterPro" id="IPR023210">
    <property type="entry name" value="NADP_OxRdtase_dom"/>
</dbReference>
<evidence type="ECO:0000256" key="6">
    <source>
        <dbReference type="PIRSR" id="PIRSR000097-3"/>
    </source>
</evidence>
<dbReference type="PROSITE" id="PS00062">
    <property type="entry name" value="ALDOKETO_REDUCTASE_2"/>
    <property type="match status" value="1"/>
</dbReference>
<dbReference type="OrthoDB" id="9804790at2"/>
<dbReference type="PANTHER" id="PTHR43827">
    <property type="entry name" value="2,5-DIKETO-D-GLUCONIC ACID REDUCTASE"/>
    <property type="match status" value="1"/>
</dbReference>
<gene>
    <name evidence="8" type="primary">yvgN3</name>
    <name evidence="9" type="ORF">B4167_1798</name>
    <name evidence="8" type="ORF">BT1A1_1148</name>
</gene>
<feature type="domain" description="NADP-dependent oxidoreductase" evidence="7">
    <location>
        <begin position="28"/>
        <end position="262"/>
    </location>
</feature>
<dbReference type="GO" id="GO:0016616">
    <property type="term" value="F:oxidoreductase activity, acting on the CH-OH group of donors, NAD or NADP as acceptor"/>
    <property type="evidence" value="ECO:0007669"/>
    <property type="project" value="UniProtKB-ARBA"/>
</dbReference>
<dbReference type="FunFam" id="3.20.20.100:FF:000015">
    <property type="entry name" value="Oxidoreductase, aldo/keto reductase family"/>
    <property type="match status" value="1"/>
</dbReference>
<dbReference type="CDD" id="cd19157">
    <property type="entry name" value="AKR_AKR5G1-3"/>
    <property type="match status" value="1"/>
</dbReference>
<dbReference type="Gene3D" id="3.20.20.100">
    <property type="entry name" value="NADP-dependent oxidoreductase domain"/>
    <property type="match status" value="1"/>
</dbReference>
<dbReference type="PATRIC" id="fig|35841.7.peg.2039"/>
<dbReference type="PROSITE" id="PS00063">
    <property type="entry name" value="ALDOKETO_REDUCTASE_3"/>
    <property type="match status" value="1"/>
</dbReference>
<evidence type="ECO:0000259" key="7">
    <source>
        <dbReference type="Pfam" id="PF00248"/>
    </source>
</evidence>
<dbReference type="KEGG" id="bthv:CQJ30_06145"/>
<name>A0A090IZL4_9BACI</name>
<reference evidence="8 11" key="1">
    <citation type="submission" date="2014-07" db="EMBL/GenBank/DDBJ databases">
        <authorList>
            <person name="Wibberg Daniel"/>
        </authorList>
    </citation>
    <scope>NUCLEOTIDE SEQUENCE [LARGE SCALE GENOMIC DNA]</scope>
</reference>
<dbReference type="AlphaFoldDB" id="A0A090IZL4"/>
<feature type="active site" description="Proton donor" evidence="4">
    <location>
        <position position="54"/>
    </location>
</feature>
<protein>
    <submittedName>
        <fullName evidence="8">Glyoxal reductase</fullName>
        <ecNumber evidence="8">1.1.1.-</ecNumber>
    </submittedName>
</protein>
<evidence type="ECO:0000256" key="4">
    <source>
        <dbReference type="PIRSR" id="PIRSR000097-1"/>
    </source>
</evidence>